<dbReference type="RefSeq" id="WP_020583531.1">
    <property type="nucleotide sequence ID" value="NZ_JOJP01000001.1"/>
</dbReference>
<keyword evidence="4" id="KW-1185">Reference proteome</keyword>
<dbReference type="EMBL" id="JOJP01000001">
    <property type="protein sequence ID" value="KEI71811.1"/>
    <property type="molecule type" value="Genomic_DNA"/>
</dbReference>
<accession>A0A081KCD5</accession>
<sequence length="500" mass="56004">MKRKILASAVALVMGTMAAHASTILDGTKDQLRANGMIVQDRNSMSAYVDCLVSDAEVCQNYANTSLLYSGNLFPCAVDGCNEAGPGMPIELPGSEPIEFKASATWTIETNEAMVMYGILPPGVTHFGYETLVYERSESEIPNPGGKTPLQEGENPPDKKRVNGVIIDAAVGETRNEFTMKNVPNPDALGEGQVFVHIATPNQLLAAKIKQAFIDNGYPEEGINIKGLPEKHFTFSNDPAIGDSFRTIGRFARPFESEDAVMDWTSSKPVQLMRVTANEDTGYIPFPVEEEIDRLTGRQELKPWQRDNYRKWLRETKHEYGRYDASAVIKARDYSAEHCIETGSYCWGNNLDALYVDINDPETDKMMIVDFSNPDSQLVITGVDHVATNYAKFWNFGFYHPETGRAIATIDFDKVQLQEYDNRRPNPRKPVTFIERSADKNFFRLAVKSDCTGVNNCFEVDTSQSDGKFKIMMRTYVNPQTGTGPDFSEVVNPEFWVYKN</sequence>
<dbReference type="AlphaFoldDB" id="A0A081KCD5"/>
<feature type="signal peptide" evidence="2">
    <location>
        <begin position="1"/>
        <end position="21"/>
    </location>
</feature>
<feature type="chain" id="PRO_5001758777" evidence="2">
    <location>
        <begin position="22"/>
        <end position="500"/>
    </location>
</feature>
<protein>
    <submittedName>
        <fullName evidence="3">Uncharacterized protein</fullName>
    </submittedName>
</protein>
<evidence type="ECO:0000313" key="4">
    <source>
        <dbReference type="Proteomes" id="UP000027997"/>
    </source>
</evidence>
<name>A0A081KCD5_9GAMM</name>
<reference evidence="3 4" key="1">
    <citation type="submission" date="2014-06" db="EMBL/GenBank/DDBJ databases">
        <title>Whole Genome Sequences of Three Symbiotic Endozoicomonas Bacteria.</title>
        <authorList>
            <person name="Neave M.J."/>
            <person name="Apprill A."/>
            <person name="Voolstra C.R."/>
        </authorList>
    </citation>
    <scope>NUCLEOTIDE SEQUENCE [LARGE SCALE GENOMIC DNA]</scope>
    <source>
        <strain evidence="3 4">DSM 22380</strain>
    </source>
</reference>
<evidence type="ECO:0000313" key="3">
    <source>
        <dbReference type="EMBL" id="KEI71811.1"/>
    </source>
</evidence>
<proteinExistence type="predicted"/>
<organism evidence="3 4">
    <name type="scientific">Endozoicomonas elysicola</name>
    <dbReference type="NCBI Taxonomy" id="305900"/>
    <lineage>
        <taxon>Bacteria</taxon>
        <taxon>Pseudomonadati</taxon>
        <taxon>Pseudomonadota</taxon>
        <taxon>Gammaproteobacteria</taxon>
        <taxon>Oceanospirillales</taxon>
        <taxon>Endozoicomonadaceae</taxon>
        <taxon>Endozoicomonas</taxon>
    </lineage>
</organism>
<dbReference type="Proteomes" id="UP000027997">
    <property type="component" value="Unassembled WGS sequence"/>
</dbReference>
<feature type="region of interest" description="Disordered" evidence="1">
    <location>
        <begin position="138"/>
        <end position="160"/>
    </location>
</feature>
<evidence type="ECO:0000256" key="2">
    <source>
        <dbReference type="SAM" id="SignalP"/>
    </source>
</evidence>
<gene>
    <name evidence="3" type="ORF">GV64_14650</name>
</gene>
<keyword evidence="2" id="KW-0732">Signal</keyword>
<evidence type="ECO:0000256" key="1">
    <source>
        <dbReference type="SAM" id="MobiDB-lite"/>
    </source>
</evidence>
<comment type="caution">
    <text evidence="3">The sequence shown here is derived from an EMBL/GenBank/DDBJ whole genome shotgun (WGS) entry which is preliminary data.</text>
</comment>